<dbReference type="EMBL" id="SMLH01000004">
    <property type="protein sequence ID" value="TDE29323.1"/>
    <property type="molecule type" value="Genomic_DNA"/>
</dbReference>
<keyword evidence="2" id="KW-1185">Reference proteome</keyword>
<organism evidence="1 2">
    <name type="scientific">Flavobacterium ranwuense</name>
    <dbReference type="NCBI Taxonomy" id="2541725"/>
    <lineage>
        <taxon>Bacteria</taxon>
        <taxon>Pseudomonadati</taxon>
        <taxon>Bacteroidota</taxon>
        <taxon>Flavobacteriia</taxon>
        <taxon>Flavobacteriales</taxon>
        <taxon>Flavobacteriaceae</taxon>
        <taxon>Flavobacterium</taxon>
    </lineage>
</organism>
<name>A0ABY2DRB7_9FLAO</name>
<comment type="caution">
    <text evidence="1">The sequence shown here is derived from an EMBL/GenBank/DDBJ whole genome shotgun (WGS) entry which is preliminary data.</text>
</comment>
<evidence type="ECO:0000313" key="1">
    <source>
        <dbReference type="EMBL" id="TDE29323.1"/>
    </source>
</evidence>
<reference evidence="1 2" key="1">
    <citation type="submission" date="2019-03" db="EMBL/GenBank/DDBJ databases">
        <title>Novel species of Flavobacterium.</title>
        <authorList>
            <person name="Liu Q."/>
            <person name="Xin Y.-H."/>
        </authorList>
    </citation>
    <scope>NUCLEOTIDE SEQUENCE [LARGE SCALE GENOMIC DNA]</scope>
    <source>
        <strain evidence="1 2">LB2P22</strain>
    </source>
</reference>
<evidence type="ECO:0008006" key="3">
    <source>
        <dbReference type="Google" id="ProtNLM"/>
    </source>
</evidence>
<gene>
    <name evidence="1" type="ORF">E0I61_09170</name>
</gene>
<dbReference type="Proteomes" id="UP000294685">
    <property type="component" value="Unassembled WGS sequence"/>
</dbReference>
<accession>A0ABY2DRB7</accession>
<evidence type="ECO:0000313" key="2">
    <source>
        <dbReference type="Proteomes" id="UP000294685"/>
    </source>
</evidence>
<proteinExistence type="predicted"/>
<protein>
    <recommendedName>
        <fullName evidence="3">DUF5723 domain-containing protein</fullName>
    </recommendedName>
</protein>
<sequence>MHGANIGIDIGKTELSFSFNNLQNAIGEDREPVYGVSVKGGNKEGISSLFKKGEFIPAASLDAILGYSFSNGSKASYNQAIDDISVRQEKFEKGFEKALPERIKKLVINSELTTEKKAALIDVIPSVASVESTETKFHKLLESDDATEHSELLKIKAGMVLIKKEYLDRTNAYDDERAKVYESALTEYWQFIFFSYGGIQGSEFKRFETFNTEDLSKSFIDESFRGGKFGGGINAQWRFLRLGFTYGYLKTNNFSLLTKKEYTLKKTVSNNEQSITEEKKITAYTGTYGEVEVNELNLDLIVNLRLDAKAKSHVLINPYLRTQLMSRNALVLPNSTNIGLGFYFFKDSGKFLGGFYTELPDVNNNYEKAKPEADRNLRAPLERMTFGIVGKFTLNTILK</sequence>